<comment type="caution">
    <text evidence="1">The sequence shown here is derived from an EMBL/GenBank/DDBJ whole genome shotgun (WGS) entry which is preliminary data.</text>
</comment>
<proteinExistence type="predicted"/>
<sequence>MLSTGGSKTAGDAKVARSMVAADQGVDLVQSSITISSLVESGDSAEMALAFGDTIAAISSVATTIVDSSCMKHTIGWLDPMAAGNGADVVNTAPVLQEAGSQVATAKGLLGSSREGTTLAARAMDGNGWSSIKNGEVLLSGGSLITVGWVYDGSDRMKPTGWKHALSHVAEVGSHMRFCEEQKAFVTSFTHGVPSM</sequence>
<organism evidence="1 2">
    <name type="scientific">Protea cynaroides</name>
    <dbReference type="NCBI Taxonomy" id="273540"/>
    <lineage>
        <taxon>Eukaryota</taxon>
        <taxon>Viridiplantae</taxon>
        <taxon>Streptophyta</taxon>
        <taxon>Embryophyta</taxon>
        <taxon>Tracheophyta</taxon>
        <taxon>Spermatophyta</taxon>
        <taxon>Magnoliopsida</taxon>
        <taxon>Proteales</taxon>
        <taxon>Proteaceae</taxon>
        <taxon>Protea</taxon>
    </lineage>
</organism>
<reference evidence="1" key="1">
    <citation type="journal article" date="2023" name="Plant J.">
        <title>The genome of the king protea, Protea cynaroides.</title>
        <authorList>
            <person name="Chang J."/>
            <person name="Duong T.A."/>
            <person name="Schoeman C."/>
            <person name="Ma X."/>
            <person name="Roodt D."/>
            <person name="Barker N."/>
            <person name="Li Z."/>
            <person name="Van de Peer Y."/>
            <person name="Mizrachi E."/>
        </authorList>
    </citation>
    <scope>NUCLEOTIDE SEQUENCE</scope>
    <source>
        <tissue evidence="1">Young leaves</tissue>
    </source>
</reference>
<dbReference type="EMBL" id="JAMYWD010000004">
    <property type="protein sequence ID" value="KAJ4972708.1"/>
    <property type="molecule type" value="Genomic_DNA"/>
</dbReference>
<evidence type="ECO:0000313" key="2">
    <source>
        <dbReference type="Proteomes" id="UP001141806"/>
    </source>
</evidence>
<dbReference type="Proteomes" id="UP001141806">
    <property type="component" value="Unassembled WGS sequence"/>
</dbReference>
<dbReference type="AlphaFoldDB" id="A0A9Q0KL76"/>
<gene>
    <name evidence="1" type="ORF">NE237_005882</name>
</gene>
<accession>A0A9Q0KL76</accession>
<evidence type="ECO:0000313" key="1">
    <source>
        <dbReference type="EMBL" id="KAJ4972708.1"/>
    </source>
</evidence>
<keyword evidence="2" id="KW-1185">Reference proteome</keyword>
<protein>
    <submittedName>
        <fullName evidence="1">Uncharacterized protein</fullName>
    </submittedName>
</protein>
<name>A0A9Q0KL76_9MAGN</name>